<protein>
    <submittedName>
        <fullName evidence="1">Uncharacterized protein</fullName>
    </submittedName>
</protein>
<proteinExistence type="predicted"/>
<dbReference type="Proteomes" id="UP000012118">
    <property type="component" value="Unassembled WGS sequence"/>
</dbReference>
<reference evidence="1 2" key="1">
    <citation type="submission" date="2013-01" db="EMBL/GenBank/DDBJ databases">
        <authorList>
            <person name="Harkins D.M."/>
            <person name="Durkin A.S."/>
            <person name="Brinkac L.M."/>
            <person name="Haft D.H."/>
            <person name="Selengut J.D."/>
            <person name="Sanka R."/>
            <person name="DePew J."/>
            <person name="Purushe J."/>
            <person name="Chanthongthip A."/>
            <person name="Lattana O."/>
            <person name="Phetsouvanh R."/>
            <person name="Newton P.N."/>
            <person name="Vinetz J.M."/>
            <person name="Sutton G.G."/>
            <person name="Nierman W.C."/>
            <person name="Fouts D.E."/>
        </authorList>
    </citation>
    <scope>NUCLEOTIDE SEQUENCE [LARGE SCALE GENOMIC DNA]</scope>
    <source>
        <strain evidence="1 2">UI 13098</strain>
    </source>
</reference>
<evidence type="ECO:0000313" key="2">
    <source>
        <dbReference type="Proteomes" id="UP000012118"/>
    </source>
</evidence>
<accession>M6QFW6</accession>
<gene>
    <name evidence="1" type="ORF">LEP1GSC108_3840</name>
</gene>
<keyword evidence="2" id="KW-1185">Reference proteome</keyword>
<dbReference type="AlphaFoldDB" id="M6QFW6"/>
<name>M6QFW6_9LEPT</name>
<evidence type="ECO:0000313" key="1">
    <source>
        <dbReference type="EMBL" id="EMN92160.1"/>
    </source>
</evidence>
<dbReference type="EMBL" id="AHNU02000015">
    <property type="protein sequence ID" value="EMN92160.1"/>
    <property type="molecule type" value="Genomic_DNA"/>
</dbReference>
<sequence>MGRKFYRGFVGIPTNLSSDPSICGKVMGLMRTLNNHAVANWQRKNNKTPAKAANLGHNEAGKSFVKFCN</sequence>
<comment type="caution">
    <text evidence="1">The sequence shown here is derived from an EMBL/GenBank/DDBJ whole genome shotgun (WGS) entry which is preliminary data.</text>
</comment>
<organism evidence="1 2">
    <name type="scientific">Leptospira weilii str. UI 13098</name>
    <dbReference type="NCBI Taxonomy" id="1088542"/>
    <lineage>
        <taxon>Bacteria</taxon>
        <taxon>Pseudomonadati</taxon>
        <taxon>Spirochaetota</taxon>
        <taxon>Spirochaetia</taxon>
        <taxon>Leptospirales</taxon>
        <taxon>Leptospiraceae</taxon>
        <taxon>Leptospira</taxon>
    </lineage>
</organism>